<feature type="signal peptide" evidence="2">
    <location>
        <begin position="1"/>
        <end position="24"/>
    </location>
</feature>
<dbReference type="PANTHER" id="PTHR46707">
    <property type="entry name" value="PROTEIN CBG07468"/>
    <property type="match status" value="1"/>
</dbReference>
<evidence type="ECO:0000256" key="1">
    <source>
        <dbReference type="PROSITE-ProRule" id="PRU01005"/>
    </source>
</evidence>
<dbReference type="AlphaFoldDB" id="A0AA36CVG5"/>
<dbReference type="InterPro" id="IPR003582">
    <property type="entry name" value="ShKT_dom"/>
</dbReference>
<keyword evidence="2" id="KW-0732">Signal</keyword>
<gene>
    <name evidence="4" type="ORF">MSPICULIGERA_LOCUS13958</name>
</gene>
<feature type="chain" id="PRO_5041292885" description="ShKT domain-containing protein" evidence="2">
    <location>
        <begin position="25"/>
        <end position="78"/>
    </location>
</feature>
<dbReference type="PANTHER" id="PTHR46707:SF1">
    <property type="entry name" value="COEXPRESSED WITH POLYCYSTINS-RELATED"/>
    <property type="match status" value="1"/>
</dbReference>
<name>A0AA36CVG5_9BILA</name>
<dbReference type="Pfam" id="PF01549">
    <property type="entry name" value="ShK"/>
    <property type="match status" value="1"/>
</dbReference>
<comment type="caution">
    <text evidence="4">The sequence shown here is derived from an EMBL/GenBank/DDBJ whole genome shotgun (WGS) entry which is preliminary data.</text>
</comment>
<dbReference type="Proteomes" id="UP001177023">
    <property type="component" value="Unassembled WGS sequence"/>
</dbReference>
<keyword evidence="5" id="KW-1185">Reference proteome</keyword>
<evidence type="ECO:0000256" key="2">
    <source>
        <dbReference type="SAM" id="SignalP"/>
    </source>
</evidence>
<evidence type="ECO:0000259" key="3">
    <source>
        <dbReference type="PROSITE" id="PS51670"/>
    </source>
</evidence>
<organism evidence="4 5">
    <name type="scientific">Mesorhabditis spiculigera</name>
    <dbReference type="NCBI Taxonomy" id="96644"/>
    <lineage>
        <taxon>Eukaryota</taxon>
        <taxon>Metazoa</taxon>
        <taxon>Ecdysozoa</taxon>
        <taxon>Nematoda</taxon>
        <taxon>Chromadorea</taxon>
        <taxon>Rhabditida</taxon>
        <taxon>Rhabditina</taxon>
        <taxon>Rhabditomorpha</taxon>
        <taxon>Rhabditoidea</taxon>
        <taxon>Rhabditidae</taxon>
        <taxon>Mesorhabditinae</taxon>
        <taxon>Mesorhabditis</taxon>
    </lineage>
</organism>
<comment type="caution">
    <text evidence="1">Lacks conserved residue(s) required for the propagation of feature annotation.</text>
</comment>
<sequence>MQGILRLLVLAVMILATCQQRTTSMPCMDRDPNCPLYVGNGFCQSTLYSRSQIQFSCAKSCGMCQNRQTTTRRPMGRK</sequence>
<proteinExistence type="predicted"/>
<evidence type="ECO:0000313" key="4">
    <source>
        <dbReference type="EMBL" id="CAJ0575649.1"/>
    </source>
</evidence>
<evidence type="ECO:0000313" key="5">
    <source>
        <dbReference type="Proteomes" id="UP001177023"/>
    </source>
</evidence>
<accession>A0AA36CVG5</accession>
<dbReference type="Gene3D" id="1.10.10.1940">
    <property type="match status" value="1"/>
</dbReference>
<feature type="domain" description="ShKT" evidence="3">
    <location>
        <begin position="27"/>
        <end position="64"/>
    </location>
</feature>
<reference evidence="4" key="1">
    <citation type="submission" date="2023-06" db="EMBL/GenBank/DDBJ databases">
        <authorList>
            <person name="Delattre M."/>
        </authorList>
    </citation>
    <scope>NUCLEOTIDE SEQUENCE</scope>
    <source>
        <strain evidence="4">AF72</strain>
    </source>
</reference>
<protein>
    <recommendedName>
        <fullName evidence="3">ShKT domain-containing protein</fullName>
    </recommendedName>
</protein>
<dbReference type="SMART" id="SM00254">
    <property type="entry name" value="ShKT"/>
    <property type="match status" value="1"/>
</dbReference>
<dbReference type="PROSITE" id="PS51670">
    <property type="entry name" value="SHKT"/>
    <property type="match status" value="1"/>
</dbReference>
<dbReference type="EMBL" id="CATQJA010002640">
    <property type="protein sequence ID" value="CAJ0575649.1"/>
    <property type="molecule type" value="Genomic_DNA"/>
</dbReference>
<feature type="non-terminal residue" evidence="4">
    <location>
        <position position="78"/>
    </location>
</feature>